<dbReference type="PANTHER" id="PTHR16502">
    <property type="entry name" value="KERATINOCYTE-ASSOCIATED TRANSMEMBRANE PROTEIN 2"/>
    <property type="match status" value="1"/>
</dbReference>
<evidence type="ECO:0000256" key="1">
    <source>
        <dbReference type="SAM" id="MobiDB-lite"/>
    </source>
</evidence>
<feature type="compositionally biased region" description="Basic and acidic residues" evidence="1">
    <location>
        <begin position="102"/>
        <end position="116"/>
    </location>
</feature>
<keyword evidence="2" id="KW-1133">Transmembrane helix</keyword>
<dbReference type="RefSeq" id="XP_050930917.1">
    <property type="nucleotide sequence ID" value="XM_051074960.1"/>
</dbReference>
<dbReference type="CTD" id="10618"/>
<dbReference type="Pfam" id="PF17818">
    <property type="entry name" value="KCT2"/>
    <property type="match status" value="1"/>
</dbReference>
<keyword evidence="2" id="KW-0812">Transmembrane</keyword>
<keyword evidence="2" id="KW-0472">Membrane</keyword>
<proteinExistence type="predicted"/>
<feature type="compositionally biased region" description="Basic and acidic residues" evidence="1">
    <location>
        <begin position="308"/>
        <end position="357"/>
    </location>
</feature>
<feature type="compositionally biased region" description="Basic and acidic residues" evidence="1">
    <location>
        <begin position="126"/>
        <end position="146"/>
    </location>
</feature>
<organism evidence="4 5">
    <name type="scientific">Lates calcarifer</name>
    <name type="common">Barramundi</name>
    <name type="synonym">Holocentrus calcarifer</name>
    <dbReference type="NCBI Taxonomy" id="8187"/>
    <lineage>
        <taxon>Eukaryota</taxon>
        <taxon>Metazoa</taxon>
        <taxon>Chordata</taxon>
        <taxon>Craniata</taxon>
        <taxon>Vertebrata</taxon>
        <taxon>Euteleostomi</taxon>
        <taxon>Actinopterygii</taxon>
        <taxon>Neopterygii</taxon>
        <taxon>Teleostei</taxon>
        <taxon>Neoteleostei</taxon>
        <taxon>Acanthomorphata</taxon>
        <taxon>Carangaria</taxon>
        <taxon>Carangaria incertae sedis</taxon>
        <taxon>Centropomidae</taxon>
        <taxon>Lates</taxon>
    </lineage>
</organism>
<feature type="compositionally biased region" description="Polar residues" evidence="1">
    <location>
        <begin position="283"/>
        <end position="292"/>
    </location>
</feature>
<evidence type="ECO:0000256" key="2">
    <source>
        <dbReference type="SAM" id="Phobius"/>
    </source>
</evidence>
<feature type="chain" id="PRO_5042497749" evidence="3">
    <location>
        <begin position="20"/>
        <end position="426"/>
    </location>
</feature>
<keyword evidence="3" id="KW-0732">Signal</keyword>
<evidence type="ECO:0000313" key="4">
    <source>
        <dbReference type="Proteomes" id="UP000694890"/>
    </source>
</evidence>
<feature type="signal peptide" evidence="3">
    <location>
        <begin position="1"/>
        <end position="19"/>
    </location>
</feature>
<evidence type="ECO:0000313" key="5">
    <source>
        <dbReference type="RefSeq" id="XP_050930917.1"/>
    </source>
</evidence>
<protein>
    <submittedName>
        <fullName evidence="5">Trans-Golgi network integral membrane protein 1 isoform X15</fullName>
    </submittedName>
</protein>
<dbReference type="InterPro" id="IPR037645">
    <property type="entry name" value="KCT2"/>
</dbReference>
<evidence type="ECO:0000256" key="3">
    <source>
        <dbReference type="SAM" id="SignalP"/>
    </source>
</evidence>
<sequence>MRTIFLLLSVYLCCYLVTGAPSQNEVNSASKVGQSQPDKPNQDHSLPSNSNVAGDDGEAGNSDNQPQIKTADESTMKSGNQEQPATVTKEKLQVNKITEKKKKVDLPNIDDGKTQDGSDQNAQTASDKKTQKSSDGKTQDGTDKKPQNVGDGKTQDGTEQKPQNAGDTKTQDGTEQKPQNAGDGKTQDGTEQKPQNAGDKKTQDGTDQKPQNAGDGKTQDGTEQKPQNAGDGKTQDGTEQKPQNAGDGKTQDGTEQKPQNAGDGKTQDGTEQKPQNAGDGKTQGDSDQNVQTAVDDKDGSDQNVQNTADDKTQDGSDKKTENSGDGKTEDASVNKSEDKDTKKENGVPEEEGSKNGEKNIYNSGIRDEAESSHFFAYLVCAAVLVAVLYITYHNKRKIIAFVLEGKRSRSTRRPKSTEYQKLEQHM</sequence>
<dbReference type="PANTHER" id="PTHR16502:SF0">
    <property type="entry name" value="KERATINOCYTE-ASSOCIATED TRANSMEMBRANE PROTEIN 2"/>
    <property type="match status" value="1"/>
</dbReference>
<dbReference type="Proteomes" id="UP000694890">
    <property type="component" value="Linkage group LG13"/>
</dbReference>
<dbReference type="GeneID" id="108878566"/>
<feature type="transmembrane region" description="Helical" evidence="2">
    <location>
        <begin position="374"/>
        <end position="392"/>
    </location>
</feature>
<feature type="region of interest" description="Disordered" evidence="1">
    <location>
        <begin position="25"/>
        <end position="360"/>
    </location>
</feature>
<accession>A0AAJ8BDA7</accession>
<name>A0AAJ8BDA7_LATCA</name>
<dbReference type="AlphaFoldDB" id="A0AAJ8BDA7"/>
<feature type="compositionally biased region" description="Polar residues" evidence="1">
    <location>
        <begin position="25"/>
        <end position="52"/>
    </location>
</feature>
<gene>
    <name evidence="5" type="primary">tgoln2</name>
</gene>
<feature type="compositionally biased region" description="Basic and acidic residues" evidence="1">
    <location>
        <begin position="198"/>
        <end position="207"/>
    </location>
</feature>
<feature type="compositionally biased region" description="Polar residues" evidence="1">
    <location>
        <begin position="76"/>
        <end position="86"/>
    </location>
</feature>
<reference evidence="5" key="1">
    <citation type="submission" date="2025-08" db="UniProtKB">
        <authorList>
            <consortium name="RefSeq"/>
        </authorList>
    </citation>
    <scope>IDENTIFICATION</scope>
    <source>
        <tissue evidence="5">Brain</tissue>
    </source>
</reference>